<dbReference type="Gene3D" id="1.50.10.20">
    <property type="match status" value="3"/>
</dbReference>
<evidence type="ECO:0000256" key="9">
    <source>
        <dbReference type="ARBA" id="ARBA00032766"/>
    </source>
</evidence>
<keyword evidence="6" id="KW-0677">Repeat</keyword>
<dbReference type="Proteomes" id="UP000050360">
    <property type="component" value="Unassembled WGS sequence"/>
</dbReference>
<dbReference type="InterPro" id="IPR001330">
    <property type="entry name" value="Prenyltrans"/>
</dbReference>
<dbReference type="EMBL" id="LKCM01000310">
    <property type="protein sequence ID" value="KPQ41732.1"/>
    <property type="molecule type" value="Genomic_DNA"/>
</dbReference>
<gene>
    <name evidence="11" type="ORF">MPEBLZ_03697</name>
</gene>
<comment type="cofactor">
    <cofactor evidence="1">
        <name>Zn(2+)</name>
        <dbReference type="ChEBI" id="CHEBI:29105"/>
    </cofactor>
</comment>
<dbReference type="InterPro" id="IPR045089">
    <property type="entry name" value="PGGT1B-like"/>
</dbReference>
<dbReference type="CDD" id="cd00688">
    <property type="entry name" value="ISOPREN_C2_like"/>
    <property type="match status" value="1"/>
</dbReference>
<comment type="caution">
    <text evidence="11">The sequence shown here is derived from an EMBL/GenBank/DDBJ whole genome shotgun (WGS) entry which is preliminary data.</text>
</comment>
<evidence type="ECO:0000256" key="5">
    <source>
        <dbReference type="ARBA" id="ARBA00022723"/>
    </source>
</evidence>
<dbReference type="InterPro" id="IPR008930">
    <property type="entry name" value="Terpenoid_cyclase/PrenylTrfase"/>
</dbReference>
<dbReference type="PANTHER" id="PTHR11774:SF11">
    <property type="entry name" value="GERANYLGERANYL TRANSFERASE TYPE-2 SUBUNIT BETA"/>
    <property type="match status" value="1"/>
</dbReference>
<proteinExistence type="inferred from homology"/>
<dbReference type="AlphaFoldDB" id="A0A0P8C520"/>
<evidence type="ECO:0000313" key="12">
    <source>
        <dbReference type="Proteomes" id="UP000050360"/>
    </source>
</evidence>
<dbReference type="GO" id="GO:0046872">
    <property type="term" value="F:metal ion binding"/>
    <property type="evidence" value="ECO:0007669"/>
    <property type="project" value="UniProtKB-KW"/>
</dbReference>
<evidence type="ECO:0000256" key="7">
    <source>
        <dbReference type="ARBA" id="ARBA00022833"/>
    </source>
</evidence>
<reference evidence="11 12" key="1">
    <citation type="submission" date="2015-09" db="EMBL/GenBank/DDBJ databases">
        <title>A metagenomics-based metabolic model of nitrate-dependent anaerobic oxidation of methane by Methanoperedens-like archaea.</title>
        <authorList>
            <person name="Arshad A."/>
            <person name="Speth D.R."/>
            <person name="De Graaf R.M."/>
            <person name="Op Den Camp H.J."/>
            <person name="Jetten M.S."/>
            <person name="Welte C.U."/>
        </authorList>
    </citation>
    <scope>NUCLEOTIDE SEQUENCE [LARGE SCALE GENOMIC DNA]</scope>
</reference>
<feature type="domain" description="Prenyltransferase alpha-alpha toroid" evidence="10">
    <location>
        <begin position="147"/>
        <end position="305"/>
    </location>
</feature>
<sequence length="308" mass="34575">MNSLCIATVKELSPELQEELDGTGNLFSKLQQKDGGFVGRLGETTSDLYYSFFAIETFKMIEKEKMLDHSGLKDFLFSCYNKNGGFGYRKDAYPDMIHTFCGIGTSIATGNFDELDREKISEFILSLQSAEGGFLKDGKSSQPTAYSTFYGIFSLNLLDKSDLLDKEFLNKTSEFLINLKTPEGGFKASYKSLQPNLVETASALFTLYLLDYLNRIDEKQVKDFVLNCQSNAGFKNHLRSKVTDLASFFCAVNSLTLLESLNTISANKVTDSILNFKTPWGGFGNMGSPDIEYTYYAIYTMILLSRER</sequence>
<name>A0A0P8C520_9EURY</name>
<feature type="domain" description="Prenyltransferase alpha-alpha toroid" evidence="10">
    <location>
        <begin position="5"/>
        <end position="103"/>
    </location>
</feature>
<dbReference type="PANTHER" id="PTHR11774">
    <property type="entry name" value="GERANYLGERANYL TRANSFERASE TYPE BETA SUBUNIT"/>
    <property type="match status" value="1"/>
</dbReference>
<keyword evidence="5" id="KW-0479">Metal-binding</keyword>
<dbReference type="GO" id="GO:0008318">
    <property type="term" value="F:protein prenyltransferase activity"/>
    <property type="evidence" value="ECO:0007669"/>
    <property type="project" value="InterPro"/>
</dbReference>
<evidence type="ECO:0000256" key="6">
    <source>
        <dbReference type="ARBA" id="ARBA00022737"/>
    </source>
</evidence>
<evidence type="ECO:0000256" key="4">
    <source>
        <dbReference type="ARBA" id="ARBA00022679"/>
    </source>
</evidence>
<evidence type="ECO:0000313" key="11">
    <source>
        <dbReference type="EMBL" id="KPQ41732.1"/>
    </source>
</evidence>
<dbReference type="SUPFAM" id="SSF48239">
    <property type="entry name" value="Terpenoid cyclases/Protein prenyltransferases"/>
    <property type="match status" value="2"/>
</dbReference>
<evidence type="ECO:0000256" key="2">
    <source>
        <dbReference type="ARBA" id="ARBA00010497"/>
    </source>
</evidence>
<evidence type="ECO:0000256" key="3">
    <source>
        <dbReference type="ARBA" id="ARBA00022602"/>
    </source>
</evidence>
<feature type="domain" description="Prenyltransferase alpha-alpha toroid" evidence="10">
    <location>
        <begin position="110"/>
        <end position="136"/>
    </location>
</feature>
<keyword evidence="4 11" id="KW-0808">Transferase</keyword>
<comment type="similarity">
    <text evidence="2">Belongs to the protein prenyltransferase subunit beta family.</text>
</comment>
<keyword evidence="7" id="KW-0862">Zinc</keyword>
<dbReference type="Pfam" id="PF00432">
    <property type="entry name" value="Prenyltrans"/>
    <property type="match status" value="3"/>
</dbReference>
<evidence type="ECO:0000259" key="10">
    <source>
        <dbReference type="Pfam" id="PF00432"/>
    </source>
</evidence>
<evidence type="ECO:0000256" key="1">
    <source>
        <dbReference type="ARBA" id="ARBA00001947"/>
    </source>
</evidence>
<organism evidence="11 12">
    <name type="scientific">Candidatus Methanoperedens nitratireducens</name>
    <dbReference type="NCBI Taxonomy" id="1392998"/>
    <lineage>
        <taxon>Archaea</taxon>
        <taxon>Methanobacteriati</taxon>
        <taxon>Methanobacteriota</taxon>
        <taxon>Stenosarchaea group</taxon>
        <taxon>Methanomicrobia</taxon>
        <taxon>Methanosarcinales</taxon>
        <taxon>ANME-2 cluster</taxon>
        <taxon>Candidatus Methanoperedentaceae</taxon>
        <taxon>Candidatus Methanoperedens</taxon>
    </lineage>
</organism>
<protein>
    <recommendedName>
        <fullName evidence="8">Geranylgeranyl transferase type II subunit beta</fullName>
    </recommendedName>
    <alternativeName>
        <fullName evidence="9">Type II protein geranyl-geranyltransferase subunit beta</fullName>
    </alternativeName>
</protein>
<keyword evidence="3" id="KW-0637">Prenyltransferase</keyword>
<evidence type="ECO:0000256" key="8">
    <source>
        <dbReference type="ARBA" id="ARBA00030816"/>
    </source>
</evidence>
<accession>A0A0P8C520</accession>